<gene>
    <name evidence="4" type="ORF">Tci_064102</name>
</gene>
<protein>
    <submittedName>
        <fullName evidence="4">Reverse transcriptase domain-containing protein</fullName>
    </submittedName>
</protein>
<dbReference type="Pfam" id="PF07727">
    <property type="entry name" value="RVT_2"/>
    <property type="match status" value="1"/>
</dbReference>
<dbReference type="InterPro" id="IPR025724">
    <property type="entry name" value="GAG-pre-integrase_dom"/>
</dbReference>
<dbReference type="EMBL" id="BKCJ010010556">
    <property type="protein sequence ID" value="GEU92124.1"/>
    <property type="molecule type" value="Genomic_DNA"/>
</dbReference>
<dbReference type="Pfam" id="PF13976">
    <property type="entry name" value="gag_pre-integrs"/>
    <property type="match status" value="1"/>
</dbReference>
<dbReference type="InterPro" id="IPR013103">
    <property type="entry name" value="RVT_2"/>
</dbReference>
<dbReference type="PANTHER" id="PTHR33067">
    <property type="entry name" value="RNA-DIRECTED DNA POLYMERASE-RELATED"/>
    <property type="match status" value="1"/>
</dbReference>
<feature type="domain" description="GAG-pre-integrase" evidence="3">
    <location>
        <begin position="102"/>
        <end position="174"/>
    </location>
</feature>
<keyword evidence="4" id="KW-0695">RNA-directed DNA polymerase</keyword>
<keyword evidence="4" id="KW-0808">Transferase</keyword>
<sequence>MKNIRLRRKSGGRLHTHTNVGNVTNTLSIFGNEQIAKITGYGDYQLGNVIVSKIYYVEGLGHNLFFVGQFCDADLEVAFQKNTCYIQNLKGVDLLSGLRDINLYTISFDDMLKNSPICLLSKAPKTKSWLWCRWLSYLNFDTLNKPAKDGLAQGIPKLKFQRDHLCLTCALRKSKKSSHQPKAEDTNQEKLYLLHMDLCGLMRVESINRKSICCEDLGKLNAKFRTRTSFMTPATSSSRLVPKPVPHQPFNPPTRNDWDCLFQPMFDEYFNPPSSDVSTVPVVDALRAVDIAGSPSSTSIDQDALSSKAMLESSWIDKIQEEIDEFETLQVWELVPCLDKVMLIKLKWIYKVKTDEFGGNRGHLYLRSKCFQKNMTIFQMDVKMAFLNGELKEEVYVSQPEGFVGQDNLSHVYKLKKALYGLKQAPRAMDAITLNMDAQYKELQTHAKKINPVLMKMTYLCLVRKKLNSCKPFKSTSTFVKETFMDLKTQLKTVAKNHQASIQNLETKFDRLADKQSGRPSSSLPSNTQPNPKGHNSKAYQPSQARNEHVNAVFTKSGKSYNPLVNSNDQQNDSENPINFDSDDEENEEPTPQTETKNPKPVKETPLPKPHKPKILYPPRLRKEKMEAQYIKFLDIIRTVRINVPLVDVLARMPNYGKFLKEHISNKHKIEQISAIFKQGKFSNDPKQTDLGASINLMPHSLYAKLSLETLKPTKISVRLVDSSFQYPVGIAENMLIEVGKFTFLANFVILEMEEDSKVPLILGRPFIHTADAVIQVKQKQLNLGVGTERMIFNIDSAMKHSYSNDDTCFSIDVINEVLEEDFDALLDEGSKILHSIEGTLLEEKIFAEFDEFMAMTTDINSDSESDTEDLPFEKITINTDYKIKTSLEEPPTDLELKPLPNNMEYVLLEEPSFLPVIISSQLSKEKKNKLISVLKKHKQAFA</sequence>
<dbReference type="GO" id="GO:0003964">
    <property type="term" value="F:RNA-directed DNA polymerase activity"/>
    <property type="evidence" value="ECO:0007669"/>
    <property type="project" value="UniProtKB-KW"/>
</dbReference>
<dbReference type="InterPro" id="IPR021109">
    <property type="entry name" value="Peptidase_aspartic_dom_sf"/>
</dbReference>
<keyword evidence="4" id="KW-0548">Nucleotidyltransferase</keyword>
<reference evidence="4" key="1">
    <citation type="journal article" date="2019" name="Sci. Rep.">
        <title>Draft genome of Tanacetum cinerariifolium, the natural source of mosquito coil.</title>
        <authorList>
            <person name="Yamashiro T."/>
            <person name="Shiraishi A."/>
            <person name="Satake H."/>
            <person name="Nakayama K."/>
        </authorList>
    </citation>
    <scope>NUCLEOTIDE SEQUENCE</scope>
</reference>
<evidence type="ECO:0000313" key="4">
    <source>
        <dbReference type="EMBL" id="GEU92124.1"/>
    </source>
</evidence>
<organism evidence="4">
    <name type="scientific">Tanacetum cinerariifolium</name>
    <name type="common">Dalmatian daisy</name>
    <name type="synonym">Chrysanthemum cinerariifolium</name>
    <dbReference type="NCBI Taxonomy" id="118510"/>
    <lineage>
        <taxon>Eukaryota</taxon>
        <taxon>Viridiplantae</taxon>
        <taxon>Streptophyta</taxon>
        <taxon>Embryophyta</taxon>
        <taxon>Tracheophyta</taxon>
        <taxon>Spermatophyta</taxon>
        <taxon>Magnoliopsida</taxon>
        <taxon>eudicotyledons</taxon>
        <taxon>Gunneridae</taxon>
        <taxon>Pentapetalae</taxon>
        <taxon>asterids</taxon>
        <taxon>campanulids</taxon>
        <taxon>Asterales</taxon>
        <taxon>Asteraceae</taxon>
        <taxon>Asteroideae</taxon>
        <taxon>Anthemideae</taxon>
        <taxon>Anthemidinae</taxon>
        <taxon>Tanacetum</taxon>
    </lineage>
</organism>
<feature type="compositionally biased region" description="Polar residues" evidence="1">
    <location>
        <begin position="558"/>
        <end position="579"/>
    </location>
</feature>
<accession>A0A6L2P5J2</accession>
<feature type="region of interest" description="Disordered" evidence="1">
    <location>
        <begin position="558"/>
        <end position="616"/>
    </location>
</feature>
<dbReference type="PANTHER" id="PTHR33067:SF35">
    <property type="entry name" value="ASPARTIC PEPTIDASE DDI1-TYPE DOMAIN-CONTAINING PROTEIN"/>
    <property type="match status" value="1"/>
</dbReference>
<dbReference type="CDD" id="cd00303">
    <property type="entry name" value="retropepsin_like"/>
    <property type="match status" value="1"/>
</dbReference>
<evidence type="ECO:0000256" key="1">
    <source>
        <dbReference type="SAM" id="MobiDB-lite"/>
    </source>
</evidence>
<name>A0A6L2P5J2_TANCI</name>
<dbReference type="Gene3D" id="2.40.70.10">
    <property type="entry name" value="Acid Proteases"/>
    <property type="match status" value="1"/>
</dbReference>
<evidence type="ECO:0000259" key="2">
    <source>
        <dbReference type="Pfam" id="PF07727"/>
    </source>
</evidence>
<feature type="domain" description="Reverse transcriptase Ty1/copia-type" evidence="2">
    <location>
        <begin position="371"/>
        <end position="431"/>
    </location>
</feature>
<proteinExistence type="predicted"/>
<dbReference type="AlphaFoldDB" id="A0A6L2P5J2"/>
<evidence type="ECO:0000259" key="3">
    <source>
        <dbReference type="Pfam" id="PF13976"/>
    </source>
</evidence>
<feature type="region of interest" description="Disordered" evidence="1">
    <location>
        <begin position="513"/>
        <end position="546"/>
    </location>
</feature>
<feature type="compositionally biased region" description="Polar residues" evidence="1">
    <location>
        <begin position="518"/>
        <end position="531"/>
    </location>
</feature>
<comment type="caution">
    <text evidence="4">The sequence shown here is derived from an EMBL/GenBank/DDBJ whole genome shotgun (WGS) entry which is preliminary data.</text>
</comment>